<dbReference type="Proteomes" id="UP001165780">
    <property type="component" value="Unplaced"/>
</dbReference>
<dbReference type="AlphaFoldDB" id="A0A9V1EYK0"/>
<evidence type="ECO:0000256" key="1">
    <source>
        <dbReference type="SAM" id="MobiDB-lite"/>
    </source>
</evidence>
<dbReference type="CTD" id="90835"/>
<evidence type="ECO:0000313" key="3">
    <source>
        <dbReference type="RefSeq" id="XP_019291740.2"/>
    </source>
</evidence>
<dbReference type="PANTHER" id="PTHR28457">
    <property type="entry name" value="COILED-COIL DOMAIN-CONTAINING PROTEIN 189"/>
    <property type="match status" value="1"/>
</dbReference>
<name>A0A9V1EYK0_PANPR</name>
<protein>
    <submittedName>
        <fullName evidence="3">Cilia- and flagella-associated protein 119 isoform X1</fullName>
    </submittedName>
</protein>
<dbReference type="PANTHER" id="PTHR28457:SF1">
    <property type="entry name" value="CILIA- AND FLAGELLA-ASSOCIATED PROTEIN 119"/>
    <property type="match status" value="1"/>
</dbReference>
<sequence>MIRQKSSQFLGLKMQSELEQPSELQREPERELTSVDESVMRIATGVRPESGTAASVEADEDPAANLFPPPLPRPRICMWKYLDIHSMHRLEKTTNTEEMREVLAELLGLGSPEQSLRDAIILDLFSHALIFCRQQGFSLEQTSTACALLQDLHKACVATPLGNVEECYRYFTSVLFCHGLRVSSSGMESSVSPQIKSSPVSCPLSHSSPSSFSEGCKGLSLLLDCQALGEKVRVPGGGQSPNSQSSPQRPPFSINLFREEQLLALADYVVNTYFRHFKLYKYVFTPQVRLDLSLTYIGLQPPELWPEDETEKEGKEVGEQAVTPQEEELETVVQPEQEPSQVSILRAYIKTQMSKELGQLQQLIEERLKASEERLNSKLTILERPFQLPPGKGKNKTK</sequence>
<dbReference type="KEGG" id="ppad:109258974"/>
<proteinExistence type="predicted"/>
<accession>A0A9V1EYK0</accession>
<dbReference type="RefSeq" id="XP_019291740.2">
    <property type="nucleotide sequence ID" value="XM_019436195.2"/>
</dbReference>
<feature type="region of interest" description="Disordered" evidence="1">
    <location>
        <begin position="1"/>
        <end position="38"/>
    </location>
</feature>
<feature type="compositionally biased region" description="Basic and acidic residues" evidence="1">
    <location>
        <begin position="24"/>
        <end position="33"/>
    </location>
</feature>
<keyword evidence="3" id="KW-0282">Flagellum</keyword>
<dbReference type="GeneID" id="109258974"/>
<reference evidence="3" key="1">
    <citation type="submission" date="2025-08" db="UniProtKB">
        <authorList>
            <consortium name="RefSeq"/>
        </authorList>
    </citation>
    <scope>IDENTIFICATION</scope>
    <source>
        <tissue evidence="3">Whole blood</tissue>
    </source>
</reference>
<dbReference type="InterPro" id="IPR032727">
    <property type="entry name" value="CLAMP"/>
</dbReference>
<keyword evidence="3" id="KW-0969">Cilium</keyword>
<gene>
    <name evidence="3" type="primary">CFAP119</name>
</gene>
<keyword evidence="2" id="KW-1185">Reference proteome</keyword>
<organism evidence="2 3">
    <name type="scientific">Panthera pardus</name>
    <name type="common">Leopard</name>
    <name type="synonym">Felis pardus</name>
    <dbReference type="NCBI Taxonomy" id="9691"/>
    <lineage>
        <taxon>Eukaryota</taxon>
        <taxon>Metazoa</taxon>
        <taxon>Chordata</taxon>
        <taxon>Craniata</taxon>
        <taxon>Vertebrata</taxon>
        <taxon>Euteleostomi</taxon>
        <taxon>Mammalia</taxon>
        <taxon>Eutheria</taxon>
        <taxon>Laurasiatheria</taxon>
        <taxon>Carnivora</taxon>
        <taxon>Feliformia</taxon>
        <taxon>Felidae</taxon>
        <taxon>Pantherinae</taxon>
        <taxon>Panthera</taxon>
    </lineage>
</organism>
<dbReference type="Pfam" id="PF14769">
    <property type="entry name" value="CLAMP"/>
    <property type="match status" value="2"/>
</dbReference>
<evidence type="ECO:0000313" key="2">
    <source>
        <dbReference type="Proteomes" id="UP001165780"/>
    </source>
</evidence>
<keyword evidence="3" id="KW-0966">Cell projection</keyword>